<evidence type="ECO:0000256" key="10">
    <source>
        <dbReference type="ARBA" id="ARBA00047552"/>
    </source>
</evidence>
<dbReference type="GO" id="GO:0002161">
    <property type="term" value="F:aminoacyl-tRNA deacylase activity"/>
    <property type="evidence" value="ECO:0007669"/>
    <property type="project" value="InterPro"/>
</dbReference>
<evidence type="ECO:0000256" key="1">
    <source>
        <dbReference type="ARBA" id="ARBA00004496"/>
    </source>
</evidence>
<dbReference type="GO" id="GO:0004832">
    <property type="term" value="F:valine-tRNA ligase activity"/>
    <property type="evidence" value="ECO:0007669"/>
    <property type="project" value="UniProtKB-UniRule"/>
</dbReference>
<dbReference type="InterPro" id="IPR037118">
    <property type="entry name" value="Val-tRNA_synth_C_sf"/>
</dbReference>
<dbReference type="InterPro" id="IPR002303">
    <property type="entry name" value="Valyl-tRNA_ligase"/>
</dbReference>
<dbReference type="Gene3D" id="3.90.740.10">
    <property type="entry name" value="Valyl/Leucyl/Isoleucyl-tRNA synthetase, editing domain"/>
    <property type="match status" value="1"/>
</dbReference>
<comment type="caution">
    <text evidence="16">The sequence shown here is derived from an EMBL/GenBank/DDBJ whole genome shotgun (WGS) entry which is preliminary data.</text>
</comment>
<dbReference type="Pfam" id="PF08264">
    <property type="entry name" value="Anticodon_1"/>
    <property type="match status" value="1"/>
</dbReference>
<dbReference type="Pfam" id="PF10458">
    <property type="entry name" value="Val_tRNA-synt_C"/>
    <property type="match status" value="1"/>
</dbReference>
<comment type="subcellular location">
    <subcellularLocation>
        <location evidence="1 12">Cytoplasm</location>
    </subcellularLocation>
</comment>
<dbReference type="NCBIfam" id="TIGR00422">
    <property type="entry name" value="valS"/>
    <property type="match status" value="1"/>
</dbReference>
<evidence type="ECO:0000256" key="2">
    <source>
        <dbReference type="ARBA" id="ARBA00011245"/>
    </source>
</evidence>
<dbReference type="PROSITE" id="PS00178">
    <property type="entry name" value="AA_TRNA_LIGASE_I"/>
    <property type="match status" value="1"/>
</dbReference>
<proteinExistence type="inferred from homology"/>
<reference evidence="16 17" key="2">
    <citation type="journal article" date="2014" name="PLoS ONE">
        <title>Evolution of mitochondria reconstructed from the energy metabolism of living bacteria.</title>
        <authorList>
            <person name="Degli Esposti M."/>
            <person name="Chouaia B."/>
            <person name="Comandatore F."/>
            <person name="Crotti E."/>
            <person name="Sassera D."/>
            <person name="Lievens P.M."/>
            <person name="Daffonchio D."/>
            <person name="Bandi C."/>
        </authorList>
    </citation>
    <scope>NUCLEOTIDE SEQUENCE [LARGE SCALE GENOMIC DNA]</scope>
    <source>
        <strain evidence="17">AM169</strain>
    </source>
</reference>
<feature type="domain" description="Methionyl/Valyl/Leucyl/Isoleucyl-tRNA synthetase anticodon-binding" evidence="14">
    <location>
        <begin position="634"/>
        <end position="777"/>
    </location>
</feature>
<feature type="binding site" evidence="12">
    <location>
        <position position="554"/>
    </location>
    <ligand>
        <name>ATP</name>
        <dbReference type="ChEBI" id="CHEBI:30616"/>
    </ligand>
</feature>
<keyword evidence="9 12" id="KW-0030">Aminoacyl-tRNA synthetase</keyword>
<dbReference type="PANTHER" id="PTHR11946:SF93">
    <property type="entry name" value="VALINE--TRNA LIGASE, CHLOROPLASTIC_MITOCHONDRIAL 2"/>
    <property type="match status" value="1"/>
</dbReference>
<dbReference type="EC" id="6.1.1.9" evidence="12"/>
<dbReference type="InterPro" id="IPR033705">
    <property type="entry name" value="Anticodon_Ia_Val"/>
</dbReference>
<evidence type="ECO:0000259" key="13">
    <source>
        <dbReference type="Pfam" id="PF00133"/>
    </source>
</evidence>
<organism evidence="16 17">
    <name type="scientific">Parasaccharibacter apium</name>
    <dbReference type="NCBI Taxonomy" id="1510841"/>
    <lineage>
        <taxon>Bacteria</taxon>
        <taxon>Pseudomonadati</taxon>
        <taxon>Pseudomonadota</taxon>
        <taxon>Alphaproteobacteria</taxon>
        <taxon>Acetobacterales</taxon>
        <taxon>Acetobacteraceae</taxon>
        <taxon>Parasaccharibacter</taxon>
    </lineage>
</organism>
<dbReference type="GO" id="GO:0006438">
    <property type="term" value="P:valyl-tRNA aminoacylation"/>
    <property type="evidence" value="ECO:0007669"/>
    <property type="project" value="UniProtKB-UniRule"/>
</dbReference>
<evidence type="ECO:0000256" key="6">
    <source>
        <dbReference type="ARBA" id="ARBA00022840"/>
    </source>
</evidence>
<dbReference type="Gene3D" id="1.10.730.10">
    <property type="entry name" value="Isoleucyl-tRNA Synthetase, Domain 1"/>
    <property type="match status" value="1"/>
</dbReference>
<dbReference type="SUPFAM" id="SSF46589">
    <property type="entry name" value="tRNA-binding arm"/>
    <property type="match status" value="1"/>
</dbReference>
<comment type="similarity">
    <text evidence="11 12">Belongs to the class-I aminoacyl-tRNA synthetase family. ValS type 1 subfamily.</text>
</comment>
<keyword evidence="6 12" id="KW-0067">ATP-binding</keyword>
<dbReference type="Pfam" id="PF00133">
    <property type="entry name" value="tRNA-synt_1"/>
    <property type="match status" value="1"/>
</dbReference>
<dbReference type="SUPFAM" id="SSF50677">
    <property type="entry name" value="ValRS/IleRS/LeuRS editing domain"/>
    <property type="match status" value="1"/>
</dbReference>
<dbReference type="CDD" id="cd00817">
    <property type="entry name" value="ValRS_core"/>
    <property type="match status" value="1"/>
</dbReference>
<accession>A0A7U7J0Z8</accession>
<feature type="domain" description="Aminoacyl-tRNA synthetase class Ia" evidence="13">
    <location>
        <begin position="28"/>
        <end position="590"/>
    </location>
</feature>
<dbReference type="SUPFAM" id="SSF52374">
    <property type="entry name" value="Nucleotidylyl transferase"/>
    <property type="match status" value="1"/>
</dbReference>
<dbReference type="SUPFAM" id="SSF47323">
    <property type="entry name" value="Anticodon-binding domain of a subclass of class I aminoacyl-tRNA synthetases"/>
    <property type="match status" value="1"/>
</dbReference>
<comment type="subunit">
    <text evidence="2 12">Monomer.</text>
</comment>
<name>A0A7U7J0Z8_9PROT</name>
<dbReference type="InterPro" id="IPR001412">
    <property type="entry name" value="aa-tRNA-synth_I_CS"/>
</dbReference>
<gene>
    <name evidence="12" type="primary">valS</name>
    <name evidence="16" type="ORF">SACS_1121</name>
</gene>
<dbReference type="RefSeq" id="WP_052349191.1">
    <property type="nucleotide sequence ID" value="NZ_CBLY010000006.1"/>
</dbReference>
<feature type="domain" description="Valyl-tRNA synthetase tRNA-binding arm" evidence="15">
    <location>
        <begin position="836"/>
        <end position="900"/>
    </location>
</feature>
<keyword evidence="7 12" id="KW-0648">Protein biosynthesis</keyword>
<dbReference type="InterPro" id="IPR009080">
    <property type="entry name" value="tRNAsynth_Ia_anticodon-bd"/>
</dbReference>
<comment type="function">
    <text evidence="12">Catalyzes the attachment of valine to tRNA(Val). As ValRS can inadvertently accommodate and process structurally similar amino acids such as threonine, to avoid such errors, it has a 'posttransfer' editing activity that hydrolyzes mischarged Thr-tRNA(Val) in a tRNA-dependent manner.</text>
</comment>
<dbReference type="FunFam" id="1.10.287.380:FF:000001">
    <property type="entry name" value="Valine--tRNA ligase"/>
    <property type="match status" value="1"/>
</dbReference>
<comment type="domain">
    <text evidence="12">ValRS has two distinct active sites: one for aminoacylation and one for editing. The misactivated threonine is translocated from the active site to the editing site.</text>
</comment>
<keyword evidence="3 12" id="KW-0963">Cytoplasm</keyword>
<keyword evidence="5 12" id="KW-0547">Nucleotide-binding</keyword>
<dbReference type="HAMAP" id="MF_02004">
    <property type="entry name" value="Val_tRNA_synth_type1"/>
    <property type="match status" value="1"/>
</dbReference>
<dbReference type="Gene3D" id="3.40.50.620">
    <property type="entry name" value="HUPs"/>
    <property type="match status" value="2"/>
</dbReference>
<dbReference type="NCBIfam" id="NF004349">
    <property type="entry name" value="PRK05729.1"/>
    <property type="match status" value="1"/>
</dbReference>
<dbReference type="EMBL" id="CBLY010000006">
    <property type="protein sequence ID" value="CDG33859.1"/>
    <property type="molecule type" value="Genomic_DNA"/>
</dbReference>
<dbReference type="FunFam" id="3.40.50.620:FF:000098">
    <property type="entry name" value="Valine--tRNA ligase"/>
    <property type="match status" value="1"/>
</dbReference>
<keyword evidence="8 12" id="KW-0175">Coiled coil</keyword>
<dbReference type="Gene3D" id="1.10.287.380">
    <property type="entry name" value="Valyl-tRNA synthetase, C-terminal domain"/>
    <property type="match status" value="1"/>
</dbReference>
<dbReference type="GO" id="GO:0005524">
    <property type="term" value="F:ATP binding"/>
    <property type="evidence" value="ECO:0007669"/>
    <property type="project" value="UniProtKB-UniRule"/>
</dbReference>
<comment type="catalytic activity">
    <reaction evidence="10 12">
        <text>tRNA(Val) + L-valine + ATP = L-valyl-tRNA(Val) + AMP + diphosphate</text>
        <dbReference type="Rhea" id="RHEA:10704"/>
        <dbReference type="Rhea" id="RHEA-COMP:9672"/>
        <dbReference type="Rhea" id="RHEA-COMP:9708"/>
        <dbReference type="ChEBI" id="CHEBI:30616"/>
        <dbReference type="ChEBI" id="CHEBI:33019"/>
        <dbReference type="ChEBI" id="CHEBI:57762"/>
        <dbReference type="ChEBI" id="CHEBI:78442"/>
        <dbReference type="ChEBI" id="CHEBI:78537"/>
        <dbReference type="ChEBI" id="CHEBI:456215"/>
        <dbReference type="EC" id="6.1.1.9"/>
    </reaction>
</comment>
<dbReference type="InterPro" id="IPR009008">
    <property type="entry name" value="Val/Leu/Ile-tRNA-synth_edit"/>
</dbReference>
<feature type="short sequence motif" description="'HIGH' region" evidence="12">
    <location>
        <begin position="56"/>
        <end position="66"/>
    </location>
</feature>
<dbReference type="InterPro" id="IPR002300">
    <property type="entry name" value="aa-tRNA-synth_Ia"/>
</dbReference>
<dbReference type="AlphaFoldDB" id="A0A7U7J0Z8"/>
<evidence type="ECO:0000256" key="7">
    <source>
        <dbReference type="ARBA" id="ARBA00022917"/>
    </source>
</evidence>
<feature type="coiled-coil region" evidence="12">
    <location>
        <begin position="834"/>
        <end position="896"/>
    </location>
</feature>
<evidence type="ECO:0000256" key="5">
    <source>
        <dbReference type="ARBA" id="ARBA00022741"/>
    </source>
</evidence>
<evidence type="ECO:0000256" key="9">
    <source>
        <dbReference type="ARBA" id="ARBA00023146"/>
    </source>
</evidence>
<dbReference type="CDD" id="cd07962">
    <property type="entry name" value="Anticodon_Ia_Val"/>
    <property type="match status" value="1"/>
</dbReference>
<dbReference type="PANTHER" id="PTHR11946">
    <property type="entry name" value="VALYL-TRNA SYNTHETASES"/>
    <property type="match status" value="1"/>
</dbReference>
<protein>
    <recommendedName>
        <fullName evidence="12">Valine--tRNA ligase</fullName>
        <ecNumber evidence="12">6.1.1.9</ecNumber>
    </recommendedName>
    <alternativeName>
        <fullName evidence="12">Valyl-tRNA synthetase</fullName>
        <shortName evidence="12">ValRS</shortName>
    </alternativeName>
</protein>
<evidence type="ECO:0000256" key="8">
    <source>
        <dbReference type="ARBA" id="ARBA00023054"/>
    </source>
</evidence>
<evidence type="ECO:0000256" key="3">
    <source>
        <dbReference type="ARBA" id="ARBA00022490"/>
    </source>
</evidence>
<evidence type="ECO:0000313" key="16">
    <source>
        <dbReference type="EMBL" id="CDG33859.1"/>
    </source>
</evidence>
<dbReference type="InterPro" id="IPR013155">
    <property type="entry name" value="M/V/L/I-tRNA-synth_anticd-bd"/>
</dbReference>
<evidence type="ECO:0000259" key="15">
    <source>
        <dbReference type="Pfam" id="PF10458"/>
    </source>
</evidence>
<dbReference type="InterPro" id="IPR010978">
    <property type="entry name" value="tRNA-bd_arm"/>
</dbReference>
<comment type="domain">
    <text evidence="12">The C-terminal coiled-coil domain is crucial for aminoacylation activity.</text>
</comment>
<dbReference type="GO" id="GO:0005829">
    <property type="term" value="C:cytosol"/>
    <property type="evidence" value="ECO:0007669"/>
    <property type="project" value="TreeGrafter"/>
</dbReference>
<evidence type="ECO:0000259" key="14">
    <source>
        <dbReference type="Pfam" id="PF08264"/>
    </source>
</evidence>
<dbReference type="Proteomes" id="UP000027590">
    <property type="component" value="Unassembled WGS sequence"/>
</dbReference>
<feature type="short sequence motif" description="'KMSKS' region" evidence="12">
    <location>
        <begin position="551"/>
        <end position="555"/>
    </location>
</feature>
<reference evidence="16 17" key="1">
    <citation type="journal article" date="2014" name="Genome Biol. Evol.">
        <title>Acetic acid bacteria genomes reveal functional traits for adaptation to life in insect guts.</title>
        <authorList>
            <person name="Chouaia B."/>
            <person name="Gaiarsa S."/>
            <person name="Crotti E."/>
            <person name="Comandatore F."/>
            <person name="Degli Esposti M."/>
            <person name="Ricci I."/>
            <person name="Alma A."/>
            <person name="Favia G."/>
            <person name="Bandi C."/>
            <person name="Daffonchio D."/>
        </authorList>
    </citation>
    <scope>NUCLEOTIDE SEQUENCE [LARGE SCALE GENOMIC DNA]</scope>
    <source>
        <strain evidence="17">AM169</strain>
    </source>
</reference>
<evidence type="ECO:0000256" key="4">
    <source>
        <dbReference type="ARBA" id="ARBA00022598"/>
    </source>
</evidence>
<dbReference type="InterPro" id="IPR014729">
    <property type="entry name" value="Rossmann-like_a/b/a_fold"/>
</dbReference>
<keyword evidence="4 12" id="KW-0436">Ligase</keyword>
<dbReference type="PRINTS" id="PR00986">
    <property type="entry name" value="TRNASYNTHVAL"/>
</dbReference>
<dbReference type="FunFam" id="3.40.50.620:FF:000032">
    <property type="entry name" value="Valine--tRNA ligase"/>
    <property type="match status" value="1"/>
</dbReference>
<evidence type="ECO:0000256" key="11">
    <source>
        <dbReference type="ARBA" id="ARBA00060830"/>
    </source>
</evidence>
<dbReference type="InterPro" id="IPR019499">
    <property type="entry name" value="Val-tRNA_synth_tRNA-bd"/>
</dbReference>
<sequence length="901" mass="101883">MSEQNAHSSLIPSDLEKAFIPADYETTLYRLWENAGTFRADPGKGGSPYSIMFPPPNVTGTLHLGHALTFTLQDILIRWQREKGANVLWQPGTDHAGIATQMVVERALDKEGINRKELGRPRFIERVWDWKNEYGGTIIQQLRRLGASADWTRERFTMDEGLSRAVRKVFVQLHEEGLIYRDRRLVNWDPVFRSAISDLEVENRETKGSMWHIRYPLENGGTITIATTRPETMLGDVAVAVNPEDDRYTSMVGQTIILPLTGRRIPIVADGHSDPEKGTGAVKITPAHDFNDFEVGKRHDLPAPTILDESACIWLDEIRAELADHAGISDIEFVQALEGLHRDEARKKIVEKLEEMGWLEKIEPHVLQVPTAERGGAIVEPRLTLQWYCDAPRLAQPAVEAVQSGEMVFEPQQWENTFFAWMRDLQPWCISRQLWWGHQIPAWYGSDGKTYVAETEEEAQKKAGPSITLTQDEDVLDTWFSSALWPFTTLGWPDRTEELEFYYPTSTLVTGFDIIFFWVSRMMMMGLHFMGKVPFRKILIHGLVRDEKGQKMSKSRGNGIDPLDLIADYGADATRLAIAAGAGLGRDIKLGRTRVEEHRAFITKLWNASRFLQMNGVKPNPGFNPSAVQSTMARWILEEARKAVTQADAALEASRFDEYTRCCYNFVWNIFCDWFVEFSKPTFRAGGVEAEELKAAGAYVLGIILRMMHPVIPFVTSTLWEKLGYSGPFGTDSWPEIPQIAGAEDAADEVNWVIRLISDVRTVRAEMNVPPSQKAPLLLRDASEKTLERARKWQAAIDQMARASEVSPLAGEPPKMAAQLILDEATIFLPLEGVIDLEAEKARLQKEITRLEGEIGKVEKKLGNENFVARAKPEVVQENRDRLETFQQELAKQKTALGRIS</sequence>
<evidence type="ECO:0000256" key="12">
    <source>
        <dbReference type="HAMAP-Rule" id="MF_02004"/>
    </source>
</evidence>
<evidence type="ECO:0000313" key="17">
    <source>
        <dbReference type="Proteomes" id="UP000027590"/>
    </source>
</evidence>